<feature type="region of interest" description="Disordered" evidence="1">
    <location>
        <begin position="457"/>
        <end position="495"/>
    </location>
</feature>
<feature type="region of interest" description="Disordered" evidence="1">
    <location>
        <begin position="331"/>
        <end position="409"/>
    </location>
</feature>
<dbReference type="AlphaFoldDB" id="A0A9Q1M6M6"/>
<feature type="domain" description="Helicase Sen1 N-terminal" evidence="2">
    <location>
        <begin position="111"/>
        <end position="235"/>
    </location>
</feature>
<keyword evidence="4" id="KW-1185">Reference proteome</keyword>
<dbReference type="Pfam" id="PF12726">
    <property type="entry name" value="SEN1_N"/>
    <property type="match status" value="1"/>
</dbReference>
<dbReference type="OrthoDB" id="6513042at2759"/>
<dbReference type="EMBL" id="JAJAGQ010000009">
    <property type="protein sequence ID" value="KAJ8553170.1"/>
    <property type="molecule type" value="Genomic_DNA"/>
</dbReference>
<evidence type="ECO:0000313" key="3">
    <source>
        <dbReference type="EMBL" id="KAJ8553170.1"/>
    </source>
</evidence>
<gene>
    <name evidence="3" type="ORF">K7X08_023848</name>
</gene>
<evidence type="ECO:0000313" key="4">
    <source>
        <dbReference type="Proteomes" id="UP001152561"/>
    </source>
</evidence>
<proteinExistence type="predicted"/>
<dbReference type="InterPro" id="IPR024481">
    <property type="entry name" value="Helicase_Sen1_N"/>
</dbReference>
<protein>
    <recommendedName>
        <fullName evidence="2">Helicase Sen1 N-terminal domain-containing protein</fullName>
    </recommendedName>
</protein>
<organism evidence="3 4">
    <name type="scientific">Anisodus acutangulus</name>
    <dbReference type="NCBI Taxonomy" id="402998"/>
    <lineage>
        <taxon>Eukaryota</taxon>
        <taxon>Viridiplantae</taxon>
        <taxon>Streptophyta</taxon>
        <taxon>Embryophyta</taxon>
        <taxon>Tracheophyta</taxon>
        <taxon>Spermatophyta</taxon>
        <taxon>Magnoliopsida</taxon>
        <taxon>eudicotyledons</taxon>
        <taxon>Gunneridae</taxon>
        <taxon>Pentapetalae</taxon>
        <taxon>asterids</taxon>
        <taxon>lamiids</taxon>
        <taxon>Solanales</taxon>
        <taxon>Solanaceae</taxon>
        <taxon>Solanoideae</taxon>
        <taxon>Hyoscyameae</taxon>
        <taxon>Anisodus</taxon>
    </lineage>
</organism>
<feature type="compositionally biased region" description="Basic and acidic residues" evidence="1">
    <location>
        <begin position="367"/>
        <end position="380"/>
    </location>
</feature>
<comment type="caution">
    <text evidence="3">The sequence shown here is derived from an EMBL/GenBank/DDBJ whole genome shotgun (WGS) entry which is preliminary data.</text>
</comment>
<evidence type="ECO:0000259" key="2">
    <source>
        <dbReference type="Pfam" id="PF12726"/>
    </source>
</evidence>
<feature type="compositionally biased region" description="Low complexity" evidence="1">
    <location>
        <begin position="457"/>
        <end position="467"/>
    </location>
</feature>
<feature type="compositionally biased region" description="Basic and acidic residues" evidence="1">
    <location>
        <begin position="389"/>
        <end position="409"/>
    </location>
</feature>
<reference evidence="4" key="1">
    <citation type="journal article" date="2023" name="Proc. Natl. Acad. Sci. U.S.A.">
        <title>Genomic and structural basis for evolution of tropane alkaloid biosynthesis.</title>
        <authorList>
            <person name="Wanga Y.-J."/>
            <person name="Taina T."/>
            <person name="Yua J.-Y."/>
            <person name="Lia J."/>
            <person name="Xua B."/>
            <person name="Chenc J."/>
            <person name="D'Auriad J.C."/>
            <person name="Huanga J.-P."/>
            <person name="Huanga S.-X."/>
        </authorList>
    </citation>
    <scope>NUCLEOTIDE SEQUENCE [LARGE SCALE GENOMIC DNA]</scope>
    <source>
        <strain evidence="4">cv. KIB-2019</strain>
    </source>
</reference>
<dbReference type="Proteomes" id="UP001152561">
    <property type="component" value="Unassembled WGS sequence"/>
</dbReference>
<sequence>MSKKVVTRRELLDRWRGIEEDDIAYVDLLKRHRFRHLASSSCLLIKIIFSHFALVCRFSDAFNYLITLPQEYHIWCGSWDLRGPLLETFYNYFKDDRCDSPLKLLLDITSREMRHCTQCICQYHQAQELYSTEYEPTSIGPLLEVLLTLDGQRITQHLKEINNRIRCGEYDIVHGSGEIVSVMFEVLMFPILLDDSYLASEFETFIDAIDKTHELTLGGHKQYPGVYALLFHKGRRARSIGLRLVGRLSKLRAKLSLWIMGNARTLQTNQNWAALVKDAKERELVISLKRPYNATFKSYDLEKHLTLEQPENCSRKLKHVKGVEATCEHADRQKKNLKHVTERKRKDTSFGAPIDTPIRADLSGKNVEGEQKSKGSDNHKHSISVASERFQEPLEHDDKLRNTRGWKEPTKTTLMQKDGEDGIGACNKVKKLDHIMSERKQQRDAVDALLSSALISSNKSRSSLRSLPAKRTSSPNVGGPPIRPPKQNKVKSLSY</sequence>
<evidence type="ECO:0000256" key="1">
    <source>
        <dbReference type="SAM" id="MobiDB-lite"/>
    </source>
</evidence>
<accession>A0A9Q1M6M6</accession>
<name>A0A9Q1M6M6_9SOLA</name>